<dbReference type="AlphaFoldDB" id="A0A0M8K527"/>
<gene>
    <name evidence="1" type="ORF">ARMA_0256</name>
</gene>
<reference evidence="2" key="2">
    <citation type="submission" date="2015-08" db="EMBL/GenBank/DDBJ databases">
        <title>Draft Genome Sequence of a Heterotrophic Facultative Anaerobic Bacterium Ardenticatena maritima Strain 110S.</title>
        <authorList>
            <person name="Kawaichi S."/>
            <person name="Yoshida T."/>
            <person name="Sako Y."/>
            <person name="Nakamura R."/>
        </authorList>
    </citation>
    <scope>NUCLEOTIDE SEQUENCE [LARGE SCALE GENOMIC DNA]</scope>
    <source>
        <strain evidence="2">110S</strain>
    </source>
</reference>
<evidence type="ECO:0000313" key="1">
    <source>
        <dbReference type="EMBL" id="GAP61833.1"/>
    </source>
</evidence>
<sequence>MNFPQSLLPCFICSHSNDALAIANMDGIAGRNKKTCPAGQVLRVCRTGQGVSGG</sequence>
<dbReference type="InParanoid" id="A0A0M8K527"/>
<keyword evidence="2" id="KW-1185">Reference proteome</keyword>
<evidence type="ECO:0000313" key="2">
    <source>
        <dbReference type="Proteomes" id="UP000037784"/>
    </source>
</evidence>
<dbReference type="Proteomes" id="UP000037784">
    <property type="component" value="Unassembled WGS sequence"/>
</dbReference>
<accession>A0A0M8K527</accession>
<organism evidence="1 2">
    <name type="scientific">Ardenticatena maritima</name>
    <dbReference type="NCBI Taxonomy" id="872965"/>
    <lineage>
        <taxon>Bacteria</taxon>
        <taxon>Bacillati</taxon>
        <taxon>Chloroflexota</taxon>
        <taxon>Ardenticatenia</taxon>
        <taxon>Ardenticatenales</taxon>
        <taxon>Ardenticatenaceae</taxon>
        <taxon>Ardenticatena</taxon>
    </lineage>
</organism>
<name>A0A0M8K527_9CHLR</name>
<proteinExistence type="predicted"/>
<reference evidence="1 2" key="1">
    <citation type="journal article" date="2015" name="Genome Announc.">
        <title>Draft Genome Sequence of a Heterotrophic Facultative Anaerobic Thermophilic Bacterium, Ardenticatena maritima Strain 110ST.</title>
        <authorList>
            <person name="Kawaichi S."/>
            <person name="Yoshida T."/>
            <person name="Sako Y."/>
            <person name="Nakamura R."/>
        </authorList>
    </citation>
    <scope>NUCLEOTIDE SEQUENCE [LARGE SCALE GENOMIC DNA]</scope>
    <source>
        <strain evidence="1 2">110S</strain>
    </source>
</reference>
<dbReference type="EMBL" id="BBZA01000015">
    <property type="protein sequence ID" value="GAP61833.1"/>
    <property type="molecule type" value="Genomic_DNA"/>
</dbReference>
<protein>
    <submittedName>
        <fullName evidence="1">Uncharacterized protein</fullName>
    </submittedName>
</protein>
<comment type="caution">
    <text evidence="1">The sequence shown here is derived from an EMBL/GenBank/DDBJ whole genome shotgun (WGS) entry which is preliminary data.</text>
</comment>